<sequence>MEEFLLTREPLDIVRISTALYVRVEQGEWSGVLEKEVENFENILERVLGQVPSEDVERKKKLRSFGTGKKLAKRVATAFEDLCSLSEMKALVIDTEAWHEDANANLRSLNRDVGRCISESASYEKTMWERIEMELKEINVEDLGFDHPICSGVLDIKSVPFTNIPGSVCDIFKEPFQKYKLEQNHNVMDACKEFIWNEESKINIDEVLGDVKHGEWLDKPEKLQALTKQMLESTLKVWKSPKYEAYIKKGTGEEGSSASAIRKGSRKIARRADYMMVAQLGKNAKLEIVYLETGRPDSTRDKRLRDHKKLIRFSKILLIPQEAY</sequence>
<dbReference type="Proteomes" id="UP000789831">
    <property type="component" value="Unassembled WGS sequence"/>
</dbReference>
<dbReference type="EMBL" id="CAJVPL010001587">
    <property type="protein sequence ID" value="CAG8578753.1"/>
    <property type="molecule type" value="Genomic_DNA"/>
</dbReference>
<comment type="caution">
    <text evidence="1">The sequence shown here is derived from an EMBL/GenBank/DDBJ whole genome shotgun (WGS) entry which is preliminary data.</text>
</comment>
<reference evidence="1" key="1">
    <citation type="submission" date="2021-06" db="EMBL/GenBank/DDBJ databases">
        <authorList>
            <person name="Kallberg Y."/>
            <person name="Tangrot J."/>
            <person name="Rosling A."/>
        </authorList>
    </citation>
    <scope>NUCLEOTIDE SEQUENCE</scope>
    <source>
        <strain evidence="1">MT106</strain>
    </source>
</reference>
<proteinExistence type="predicted"/>
<protein>
    <submittedName>
        <fullName evidence="1">12332_t:CDS:1</fullName>
    </submittedName>
</protein>
<name>A0A9N9BXB0_9GLOM</name>
<accession>A0A9N9BXB0</accession>
<evidence type="ECO:0000313" key="2">
    <source>
        <dbReference type="Proteomes" id="UP000789831"/>
    </source>
</evidence>
<organism evidence="1 2">
    <name type="scientific">Ambispora gerdemannii</name>
    <dbReference type="NCBI Taxonomy" id="144530"/>
    <lineage>
        <taxon>Eukaryota</taxon>
        <taxon>Fungi</taxon>
        <taxon>Fungi incertae sedis</taxon>
        <taxon>Mucoromycota</taxon>
        <taxon>Glomeromycotina</taxon>
        <taxon>Glomeromycetes</taxon>
        <taxon>Archaeosporales</taxon>
        <taxon>Ambisporaceae</taxon>
        <taxon>Ambispora</taxon>
    </lineage>
</organism>
<evidence type="ECO:0000313" key="1">
    <source>
        <dbReference type="EMBL" id="CAG8578753.1"/>
    </source>
</evidence>
<keyword evidence="2" id="KW-1185">Reference proteome</keyword>
<dbReference type="AlphaFoldDB" id="A0A9N9BXB0"/>
<gene>
    <name evidence="1" type="ORF">AGERDE_LOCUS8014</name>
</gene>
<dbReference type="OrthoDB" id="2387492at2759"/>